<dbReference type="Gene3D" id="3.40.630.30">
    <property type="match status" value="1"/>
</dbReference>
<keyword evidence="2" id="KW-1185">Reference proteome</keyword>
<dbReference type="CDD" id="cd04301">
    <property type="entry name" value="NAT_SF"/>
    <property type="match status" value="1"/>
</dbReference>
<protein>
    <recommendedName>
        <fullName evidence="3">N-acetyltransferase domain-containing protein</fullName>
    </recommendedName>
</protein>
<accession>A0ABP1RS54</accession>
<evidence type="ECO:0008006" key="3">
    <source>
        <dbReference type="Google" id="ProtNLM"/>
    </source>
</evidence>
<name>A0ABP1RS54_9HEXA</name>
<proteinExistence type="predicted"/>
<reference evidence="1 2" key="1">
    <citation type="submission" date="2024-08" db="EMBL/GenBank/DDBJ databases">
        <authorList>
            <person name="Cucini C."/>
            <person name="Frati F."/>
        </authorList>
    </citation>
    <scope>NUCLEOTIDE SEQUENCE [LARGE SCALE GENOMIC DNA]</scope>
</reference>
<evidence type="ECO:0000313" key="1">
    <source>
        <dbReference type="EMBL" id="CAL8134422.1"/>
    </source>
</evidence>
<dbReference type="EMBL" id="CAXLJM020000104">
    <property type="protein sequence ID" value="CAL8134422.1"/>
    <property type="molecule type" value="Genomic_DNA"/>
</dbReference>
<comment type="caution">
    <text evidence="1">The sequence shown here is derived from an EMBL/GenBank/DDBJ whole genome shotgun (WGS) entry which is preliminary data.</text>
</comment>
<organism evidence="1 2">
    <name type="scientific">Orchesella dallaii</name>
    <dbReference type="NCBI Taxonomy" id="48710"/>
    <lineage>
        <taxon>Eukaryota</taxon>
        <taxon>Metazoa</taxon>
        <taxon>Ecdysozoa</taxon>
        <taxon>Arthropoda</taxon>
        <taxon>Hexapoda</taxon>
        <taxon>Collembola</taxon>
        <taxon>Entomobryomorpha</taxon>
        <taxon>Entomobryoidea</taxon>
        <taxon>Orchesellidae</taxon>
        <taxon>Orchesellinae</taxon>
        <taxon>Orchesella</taxon>
    </lineage>
</organism>
<dbReference type="SUPFAM" id="SSF55729">
    <property type="entry name" value="Acyl-CoA N-acyltransferases (Nat)"/>
    <property type="match status" value="1"/>
</dbReference>
<evidence type="ECO:0000313" key="2">
    <source>
        <dbReference type="Proteomes" id="UP001642540"/>
    </source>
</evidence>
<dbReference type="InterPro" id="IPR016181">
    <property type="entry name" value="Acyl_CoA_acyltransferase"/>
</dbReference>
<dbReference type="Proteomes" id="UP001642540">
    <property type="component" value="Unassembled WGS sequence"/>
</dbReference>
<sequence length="220" mass="25302">MSEQVEGEWKNFVFRMALPSDHPAILTHIHKSYIPDEPLGKHIGREEAMSEDFNANVQAALDKNLTFMAIDKLKNKIAGVRLISIRYKNENIKPPPNTHKKSLAIRNILSKISDCADIFQRYPEIDHYADFILVSVDKEYRGCGLASEIYERAYKMLKAMKIPLIKCIFTNPYTEKIAVKTGFQEVARIRIQDWKYDDGKPCAPNATDEDWVVVMVKELL</sequence>
<dbReference type="PANTHER" id="PTHR20905">
    <property type="entry name" value="N-ACETYLTRANSFERASE-RELATED"/>
    <property type="match status" value="1"/>
</dbReference>
<dbReference type="PANTHER" id="PTHR20905:SF1">
    <property type="entry name" value="AT07410P-RELATED"/>
    <property type="match status" value="1"/>
</dbReference>
<gene>
    <name evidence="1" type="ORF">ODALV1_LOCUS25517</name>
</gene>